<evidence type="ECO:0000313" key="3">
    <source>
        <dbReference type="Proteomes" id="UP000452188"/>
    </source>
</evidence>
<dbReference type="Proteomes" id="UP000470878">
    <property type="component" value="Unassembled WGS sequence"/>
</dbReference>
<dbReference type="AlphaFoldDB" id="A0A347TB31"/>
<comment type="caution">
    <text evidence="2">The sequence shown here is derived from an EMBL/GenBank/DDBJ whole genome shotgun (WGS) entry which is preliminary data.</text>
</comment>
<protein>
    <recommendedName>
        <fullName evidence="5">ArpU family transcriptional regulator</fullName>
    </recommendedName>
</protein>
<proteinExistence type="predicted"/>
<dbReference type="EMBL" id="WJMX01000016">
    <property type="protein sequence ID" value="MRH80849.1"/>
    <property type="molecule type" value="Genomic_DNA"/>
</dbReference>
<evidence type="ECO:0008006" key="5">
    <source>
        <dbReference type="Google" id="ProtNLM"/>
    </source>
</evidence>
<sequence>MVQLFPQLDKDRTFFKVQDFLYNAYPEIKRRAGSWGDYSSPTVDDMPKAPSYGNSSERRMIEHALYGSAVYAVHYAIKHCSATSQIIIKCRYFEELSNSKVKARIGYSGNDAYYSRLKSACAEFADCLEPACNYYGVPEEIIPDLHVYQKQETIRK</sequence>
<evidence type="ECO:0000313" key="4">
    <source>
        <dbReference type="Proteomes" id="UP000470878"/>
    </source>
</evidence>
<organism evidence="2 4">
    <name type="scientific">Limosilactobacillus reuteri</name>
    <name type="common">Lactobacillus reuteri</name>
    <dbReference type="NCBI Taxonomy" id="1598"/>
    <lineage>
        <taxon>Bacteria</taxon>
        <taxon>Bacillati</taxon>
        <taxon>Bacillota</taxon>
        <taxon>Bacilli</taxon>
        <taxon>Lactobacillales</taxon>
        <taxon>Lactobacillaceae</taxon>
        <taxon>Limosilactobacillus</taxon>
    </lineage>
</organism>
<reference evidence="3 4" key="1">
    <citation type="submission" date="2019-11" db="EMBL/GenBank/DDBJ databases">
        <title>Draft genome sequence of 12 host-associated Lactobacillus reuteri rodent strains.</title>
        <authorList>
            <person name="Zhang S."/>
            <person name="Ozcam M."/>
            <person name="Van Pijkeren J.P."/>
        </authorList>
    </citation>
    <scope>NUCLEOTIDE SEQUENCE [LARGE SCALE GENOMIC DNA]</scope>
    <source>
        <strain evidence="1 3">6799jm-1</strain>
        <strain evidence="2 4">CR</strain>
    </source>
</reference>
<dbReference type="EMBL" id="WJMV01000012">
    <property type="protein sequence ID" value="MRG75046.1"/>
    <property type="molecule type" value="Genomic_DNA"/>
</dbReference>
<accession>A0A347TB31</accession>
<evidence type="ECO:0000313" key="1">
    <source>
        <dbReference type="EMBL" id="MRG75046.1"/>
    </source>
</evidence>
<name>A0A347TB31_LIMRT</name>
<gene>
    <name evidence="2" type="ORF">GIX77_08760</name>
    <name evidence="1" type="ORF">GIX79_04575</name>
</gene>
<evidence type="ECO:0000313" key="2">
    <source>
        <dbReference type="EMBL" id="MRH80849.1"/>
    </source>
</evidence>
<dbReference type="InterPro" id="IPR006524">
    <property type="entry name" value="ArpU-like"/>
</dbReference>
<dbReference type="Proteomes" id="UP000452188">
    <property type="component" value="Unassembled WGS sequence"/>
</dbReference>
<dbReference type="NCBIfam" id="TIGR01637">
    <property type="entry name" value="phage_arpU"/>
    <property type="match status" value="1"/>
</dbReference>